<sequence length="157" mass="17580">MTVWIWFQNIRFMMAGDGIKQRNIVHELAVSSGKKVHIGDGIRFIEDANVTKSHEQETDGTCTDSLANGNSSGIKILIVDADSSDMREKVVLRLKAAFSQLFSLELEEDVNEVLFASPRKVCIDVDRLQEAIPKLRSLMKFPLADGQIEPGKFKCLK</sequence>
<reference evidence="1 2" key="1">
    <citation type="journal article" date="2014" name="Agronomy (Basel)">
        <title>A Draft Genome Sequence for Ensete ventricosum, the Drought-Tolerant Tree Against Hunger.</title>
        <authorList>
            <person name="Harrison J."/>
            <person name="Moore K.A."/>
            <person name="Paszkiewicz K."/>
            <person name="Jones T."/>
            <person name="Grant M."/>
            <person name="Ambacheew D."/>
            <person name="Muzemil S."/>
            <person name="Studholme D.J."/>
        </authorList>
    </citation>
    <scope>NUCLEOTIDE SEQUENCE [LARGE SCALE GENOMIC DNA]</scope>
</reference>
<gene>
    <name evidence="1" type="ORF">B296_00025991</name>
</gene>
<protein>
    <submittedName>
        <fullName evidence="1">Uncharacterized protein</fullName>
    </submittedName>
</protein>
<dbReference type="EMBL" id="AMZH03001499">
    <property type="protein sequence ID" value="RRT79084.1"/>
    <property type="molecule type" value="Genomic_DNA"/>
</dbReference>
<dbReference type="AlphaFoldDB" id="A0A427AS46"/>
<organism evidence="1 2">
    <name type="scientific">Ensete ventricosum</name>
    <name type="common">Abyssinian banana</name>
    <name type="synonym">Musa ensete</name>
    <dbReference type="NCBI Taxonomy" id="4639"/>
    <lineage>
        <taxon>Eukaryota</taxon>
        <taxon>Viridiplantae</taxon>
        <taxon>Streptophyta</taxon>
        <taxon>Embryophyta</taxon>
        <taxon>Tracheophyta</taxon>
        <taxon>Spermatophyta</taxon>
        <taxon>Magnoliopsida</taxon>
        <taxon>Liliopsida</taxon>
        <taxon>Zingiberales</taxon>
        <taxon>Musaceae</taxon>
        <taxon>Ensete</taxon>
    </lineage>
</organism>
<evidence type="ECO:0000313" key="2">
    <source>
        <dbReference type="Proteomes" id="UP000287651"/>
    </source>
</evidence>
<name>A0A427AS46_ENSVE</name>
<comment type="caution">
    <text evidence="1">The sequence shown here is derived from an EMBL/GenBank/DDBJ whole genome shotgun (WGS) entry which is preliminary data.</text>
</comment>
<proteinExistence type="predicted"/>
<evidence type="ECO:0000313" key="1">
    <source>
        <dbReference type="EMBL" id="RRT79084.1"/>
    </source>
</evidence>
<accession>A0A427AS46</accession>
<dbReference type="Proteomes" id="UP000287651">
    <property type="component" value="Unassembled WGS sequence"/>
</dbReference>